<proteinExistence type="predicted"/>
<dbReference type="Proteomes" id="UP001596405">
    <property type="component" value="Unassembled WGS sequence"/>
</dbReference>
<organism evidence="2 3">
    <name type="scientific">Rufibacter roseus</name>
    <dbReference type="NCBI Taxonomy" id="1567108"/>
    <lineage>
        <taxon>Bacteria</taxon>
        <taxon>Pseudomonadati</taxon>
        <taxon>Bacteroidota</taxon>
        <taxon>Cytophagia</taxon>
        <taxon>Cytophagales</taxon>
        <taxon>Hymenobacteraceae</taxon>
        <taxon>Rufibacter</taxon>
    </lineage>
</organism>
<dbReference type="RefSeq" id="WP_066625884.1">
    <property type="nucleotide sequence ID" value="NZ_JBHSYQ010000015.1"/>
</dbReference>
<name>A0ABW2DTE2_9BACT</name>
<comment type="caution">
    <text evidence="2">The sequence shown here is derived from an EMBL/GenBank/DDBJ whole genome shotgun (WGS) entry which is preliminary data.</text>
</comment>
<evidence type="ECO:0000313" key="2">
    <source>
        <dbReference type="EMBL" id="MFC6999506.1"/>
    </source>
</evidence>
<protein>
    <submittedName>
        <fullName evidence="2">Maleylpyruvate isomerase N-terminal domain-containing protein</fullName>
    </submittedName>
</protein>
<feature type="domain" description="Mycothiol-dependent maleylpyruvate isomerase metal-binding" evidence="1">
    <location>
        <begin position="17"/>
        <end position="157"/>
    </location>
</feature>
<dbReference type="GO" id="GO:0016853">
    <property type="term" value="F:isomerase activity"/>
    <property type="evidence" value="ECO:0007669"/>
    <property type="project" value="UniProtKB-KW"/>
</dbReference>
<evidence type="ECO:0000259" key="1">
    <source>
        <dbReference type="Pfam" id="PF11716"/>
    </source>
</evidence>
<reference evidence="3" key="1">
    <citation type="journal article" date="2019" name="Int. J. Syst. Evol. Microbiol.">
        <title>The Global Catalogue of Microorganisms (GCM) 10K type strain sequencing project: providing services to taxonomists for standard genome sequencing and annotation.</title>
        <authorList>
            <consortium name="The Broad Institute Genomics Platform"/>
            <consortium name="The Broad Institute Genome Sequencing Center for Infectious Disease"/>
            <person name="Wu L."/>
            <person name="Ma J."/>
        </authorList>
    </citation>
    <scope>NUCLEOTIDE SEQUENCE [LARGE SCALE GENOMIC DNA]</scope>
    <source>
        <strain evidence="3">CGMCC 4.7393</strain>
    </source>
</reference>
<keyword evidence="3" id="KW-1185">Reference proteome</keyword>
<dbReference type="EMBL" id="JBHSYQ010000015">
    <property type="protein sequence ID" value="MFC6999506.1"/>
    <property type="molecule type" value="Genomic_DNA"/>
</dbReference>
<dbReference type="InterPro" id="IPR024344">
    <property type="entry name" value="MDMPI_metal-binding"/>
</dbReference>
<accession>A0ABW2DTE2</accession>
<dbReference type="Pfam" id="PF11716">
    <property type="entry name" value="MDMPI_N"/>
    <property type="match status" value="1"/>
</dbReference>
<keyword evidence="2" id="KW-0413">Isomerase</keyword>
<dbReference type="InterPro" id="IPR034660">
    <property type="entry name" value="DinB/YfiT-like"/>
</dbReference>
<gene>
    <name evidence="2" type="ORF">ACFQHR_17860</name>
</gene>
<evidence type="ECO:0000313" key="3">
    <source>
        <dbReference type="Proteomes" id="UP001596405"/>
    </source>
</evidence>
<dbReference type="Gene3D" id="1.20.120.450">
    <property type="entry name" value="dinb family like domain"/>
    <property type="match status" value="1"/>
</dbReference>
<dbReference type="SUPFAM" id="SSF109854">
    <property type="entry name" value="DinB/YfiT-like putative metalloenzymes"/>
    <property type="match status" value="1"/>
</dbReference>
<sequence length="277" mass="32022">MEEIPINTRSLFKPLQNKLIELLKSLNEDDWNKQTVAKQWKVKDVVSHILDTQLRVLSIQRDGYYGEQPPEIKEYNDLVRWLNKLNSDWVSATKRLSPQTLILLLESVGDLVSEYYDSLNPWDEALFSVAWAGESTSFNWMHVAREYTEHWHHQQQIREAVNKQGIMSRELFYPVMNTFFQALPHKFRDIAAEKGTVIEAQITSEAGGIWSLIKDTDGWKLESGPKLTPVAVVCIPIEISWILFTKSVRPHEIIDKVEIKGDEYLAKKVLEMVSVIA</sequence>